<sequence>MKRTSTFLLGFTLLFLSCVPDEEFGLPAAEDTVVPETNTSLNAILGAFYQNPDGLVTIEQDYIFEAYVVSSDEAGNFYKELVIQDRPQNPVAGINIKLNMNSYFQYFNFGRKVYIKAKGLSITNMNGVPTMGIANGRKIDNIPQSKITDHVVRSGEVAEIVPLTVEALEFSDRLENLFVKVENVQFSSFLVNPQEPFTYASAGNDEFDGERLIESCNGDFPFVLSTSTYADFKGFPLPSGSGSIQGVLTRDYYDEFYTIYLNSPDDLDFSNNKRCDPAILNCGIAETVGSKILFSEDFTSQTNNKPVKGNGWTNYIEEGSKPWEAFTATGANASLGRSARMRPGGSGDYKSVSWLISPKINFAKNTGEFLNFKSSTSFANGSLLDVLISTNWDGNEENFRLASWKILSAAYLAQNSDYFGDWISSGYVDLSCVEGEGHIAFRYTGSDLANYNGVYELDDIIIGAD</sequence>
<feature type="domain" description="DUF5689" evidence="1">
    <location>
        <begin position="45"/>
        <end position="266"/>
    </location>
</feature>
<dbReference type="Proteomes" id="UP001597468">
    <property type="component" value="Unassembled WGS sequence"/>
</dbReference>
<dbReference type="PROSITE" id="PS51257">
    <property type="entry name" value="PROKAR_LIPOPROTEIN"/>
    <property type="match status" value="1"/>
</dbReference>
<dbReference type="NCBIfam" id="NF038128">
    <property type="entry name" value="choice_anch_J"/>
    <property type="match status" value="1"/>
</dbReference>
<gene>
    <name evidence="2" type="ORF">ACFSTG_04775</name>
</gene>
<accession>A0ABW5IUT9</accession>
<comment type="caution">
    <text evidence="2">The sequence shown here is derived from an EMBL/GenBank/DDBJ whole genome shotgun (WGS) entry which is preliminary data.</text>
</comment>
<evidence type="ECO:0000313" key="2">
    <source>
        <dbReference type="EMBL" id="MFD2517198.1"/>
    </source>
</evidence>
<keyword evidence="3" id="KW-1185">Reference proteome</keyword>
<dbReference type="Gene3D" id="2.60.120.200">
    <property type="match status" value="1"/>
</dbReference>
<protein>
    <submittedName>
        <fullName evidence="2">DUF5689 domain-containing protein</fullName>
    </submittedName>
</protein>
<evidence type="ECO:0000259" key="1">
    <source>
        <dbReference type="Pfam" id="PF18942"/>
    </source>
</evidence>
<dbReference type="Pfam" id="PF18942">
    <property type="entry name" value="DUF5689"/>
    <property type="match status" value="1"/>
</dbReference>
<evidence type="ECO:0000313" key="3">
    <source>
        <dbReference type="Proteomes" id="UP001597468"/>
    </source>
</evidence>
<dbReference type="InterPro" id="IPR043744">
    <property type="entry name" value="DUF5689"/>
</dbReference>
<name>A0ABW5IUT9_9FLAO</name>
<dbReference type="RefSeq" id="WP_380748991.1">
    <property type="nucleotide sequence ID" value="NZ_JBHULT010000006.1"/>
</dbReference>
<dbReference type="EMBL" id="JBHULT010000006">
    <property type="protein sequence ID" value="MFD2517198.1"/>
    <property type="molecule type" value="Genomic_DNA"/>
</dbReference>
<proteinExistence type="predicted"/>
<reference evidence="3" key="1">
    <citation type="journal article" date="2019" name="Int. J. Syst. Evol. Microbiol.">
        <title>The Global Catalogue of Microorganisms (GCM) 10K type strain sequencing project: providing services to taxonomists for standard genome sequencing and annotation.</title>
        <authorList>
            <consortium name="The Broad Institute Genomics Platform"/>
            <consortium name="The Broad Institute Genome Sequencing Center for Infectious Disease"/>
            <person name="Wu L."/>
            <person name="Ma J."/>
        </authorList>
    </citation>
    <scope>NUCLEOTIDE SEQUENCE [LARGE SCALE GENOMIC DNA]</scope>
    <source>
        <strain evidence="3">KCTC 42585</strain>
    </source>
</reference>
<organism evidence="2 3">
    <name type="scientific">Salinimicrobium flavum</name>
    <dbReference type="NCBI Taxonomy" id="1737065"/>
    <lineage>
        <taxon>Bacteria</taxon>
        <taxon>Pseudomonadati</taxon>
        <taxon>Bacteroidota</taxon>
        <taxon>Flavobacteriia</taxon>
        <taxon>Flavobacteriales</taxon>
        <taxon>Flavobacteriaceae</taxon>
        <taxon>Salinimicrobium</taxon>
    </lineage>
</organism>